<gene>
    <name evidence="1" type="ORF">SCALOS_LOCUS10870</name>
</gene>
<name>A0ACA9PM65_9GLOM</name>
<evidence type="ECO:0000313" key="2">
    <source>
        <dbReference type="Proteomes" id="UP000789860"/>
    </source>
</evidence>
<accession>A0ACA9PM65</accession>
<evidence type="ECO:0000313" key="1">
    <source>
        <dbReference type="EMBL" id="CAG8711008.1"/>
    </source>
</evidence>
<proteinExistence type="predicted"/>
<feature type="non-terminal residue" evidence="1">
    <location>
        <position position="152"/>
    </location>
</feature>
<protein>
    <submittedName>
        <fullName evidence="1">925_t:CDS:1</fullName>
    </submittedName>
</protein>
<keyword evidence="2" id="KW-1185">Reference proteome</keyword>
<sequence length="152" mass="17695">SPTDKYNWITLVQRAKLDPRKLVEKYSGRILQLIQSAIDINSESKNFYQAALSVISTVTFVSPETFVPIIIVQCRKYLDPCLFEKISEQDIEIWKTEEGTLFVDVLKNKKQVVENRNKKDYQTEKWEREVREKIAQKKGVSTPKLTKDEQAA</sequence>
<feature type="non-terminal residue" evidence="1">
    <location>
        <position position="1"/>
    </location>
</feature>
<reference evidence="1" key="1">
    <citation type="submission" date="2021-06" db="EMBL/GenBank/DDBJ databases">
        <authorList>
            <person name="Kallberg Y."/>
            <person name="Tangrot J."/>
            <person name="Rosling A."/>
        </authorList>
    </citation>
    <scope>NUCLEOTIDE SEQUENCE</scope>
    <source>
        <strain evidence="1">AU212A</strain>
    </source>
</reference>
<organism evidence="1 2">
    <name type="scientific">Scutellospora calospora</name>
    <dbReference type="NCBI Taxonomy" id="85575"/>
    <lineage>
        <taxon>Eukaryota</taxon>
        <taxon>Fungi</taxon>
        <taxon>Fungi incertae sedis</taxon>
        <taxon>Mucoromycota</taxon>
        <taxon>Glomeromycotina</taxon>
        <taxon>Glomeromycetes</taxon>
        <taxon>Diversisporales</taxon>
        <taxon>Gigasporaceae</taxon>
        <taxon>Scutellospora</taxon>
    </lineage>
</organism>
<dbReference type="EMBL" id="CAJVPM010043141">
    <property type="protein sequence ID" value="CAG8711008.1"/>
    <property type="molecule type" value="Genomic_DNA"/>
</dbReference>
<dbReference type="Proteomes" id="UP000789860">
    <property type="component" value="Unassembled WGS sequence"/>
</dbReference>
<comment type="caution">
    <text evidence="1">The sequence shown here is derived from an EMBL/GenBank/DDBJ whole genome shotgun (WGS) entry which is preliminary data.</text>
</comment>